<dbReference type="InterPro" id="IPR036034">
    <property type="entry name" value="PDZ_sf"/>
</dbReference>
<reference evidence="2" key="1">
    <citation type="submission" date="2006-10" db="EMBL/GenBank/DDBJ databases">
        <title>Complete sequence of Solibacter usitatus Ellin6076.</title>
        <authorList>
            <consortium name="US DOE Joint Genome Institute"/>
            <person name="Copeland A."/>
            <person name="Lucas S."/>
            <person name="Lapidus A."/>
            <person name="Barry K."/>
            <person name="Detter J.C."/>
            <person name="Glavina del Rio T."/>
            <person name="Hammon N."/>
            <person name="Israni S."/>
            <person name="Dalin E."/>
            <person name="Tice H."/>
            <person name="Pitluck S."/>
            <person name="Thompson L.S."/>
            <person name="Brettin T."/>
            <person name="Bruce D."/>
            <person name="Han C."/>
            <person name="Tapia R."/>
            <person name="Gilna P."/>
            <person name="Schmutz J."/>
            <person name="Larimer F."/>
            <person name="Land M."/>
            <person name="Hauser L."/>
            <person name="Kyrpides N."/>
            <person name="Mikhailova N."/>
            <person name="Janssen P.H."/>
            <person name="Kuske C.R."/>
            <person name="Richardson P."/>
        </authorList>
    </citation>
    <scope>NUCLEOTIDE SEQUENCE</scope>
    <source>
        <strain evidence="2">Ellin6076</strain>
    </source>
</reference>
<dbReference type="InterPro" id="IPR001478">
    <property type="entry name" value="PDZ"/>
</dbReference>
<protein>
    <recommendedName>
        <fullName evidence="1">PDZ domain-containing protein</fullName>
    </recommendedName>
</protein>
<dbReference type="SUPFAM" id="SSF50156">
    <property type="entry name" value="PDZ domain-like"/>
    <property type="match status" value="1"/>
</dbReference>
<dbReference type="InParanoid" id="Q02BM4"/>
<dbReference type="AlphaFoldDB" id="Q02BM4"/>
<dbReference type="Gene3D" id="2.30.42.10">
    <property type="match status" value="1"/>
</dbReference>
<dbReference type="eggNOG" id="COG3480">
    <property type="taxonomic scope" value="Bacteria"/>
</dbReference>
<accession>Q02BM4</accession>
<dbReference type="Pfam" id="PF13180">
    <property type="entry name" value="PDZ_2"/>
    <property type="match status" value="1"/>
</dbReference>
<proteinExistence type="predicted"/>
<dbReference type="KEGG" id="sus:Acid_0534"/>
<evidence type="ECO:0000259" key="1">
    <source>
        <dbReference type="Pfam" id="PF13180"/>
    </source>
</evidence>
<dbReference type="Gene3D" id="3.40.50.1820">
    <property type="entry name" value="alpha/beta hydrolase"/>
    <property type="match status" value="1"/>
</dbReference>
<dbReference type="SUPFAM" id="SSF53474">
    <property type="entry name" value="alpha/beta-Hydrolases"/>
    <property type="match status" value="1"/>
</dbReference>
<dbReference type="STRING" id="234267.Acid_0534"/>
<dbReference type="InterPro" id="IPR029058">
    <property type="entry name" value="AB_hydrolase_fold"/>
</dbReference>
<organism evidence="2">
    <name type="scientific">Solibacter usitatus (strain Ellin6076)</name>
    <dbReference type="NCBI Taxonomy" id="234267"/>
    <lineage>
        <taxon>Bacteria</taxon>
        <taxon>Pseudomonadati</taxon>
        <taxon>Acidobacteriota</taxon>
        <taxon>Terriglobia</taxon>
        <taxon>Bryobacterales</taxon>
        <taxon>Solibacteraceae</taxon>
        <taxon>Candidatus Solibacter</taxon>
    </lineage>
</organism>
<dbReference type="eggNOG" id="COG3509">
    <property type="taxonomic scope" value="Bacteria"/>
</dbReference>
<sequence precursor="true">MDAADAVQWQNWTSELGWRVIVPEGSPSPNIDTRVQALVGAVQAAIRTGAVDPARVYVAGRGDAAAAVFYTISRVPDLWAAGAAIGGSPKPALDTNRVFAANFTNVPVMWISTGDAKPLADKLTAAKLNLEWQPVSGGANAAGVIQWLAQHKRDPFPMSIDCETNSPTFSSCYWIQMTKFDPAERNDVLESTRVAGGSGAALDLGGFAFKTDEPGPGVLVTALPKDYSGPLKVNDRLVALDGKPIADPRQYADWLDKTTEEKPVTVTVQRGKDRNRVETRVVLPRREGGVSARVEAQYLPADKEIQIVSRTVTEMRVTVPPHWVPGTLLWNGLTLENLTEPGCWVLSMQKEILHAEKCK</sequence>
<dbReference type="EMBL" id="CP000473">
    <property type="protein sequence ID" value="ABJ81542.1"/>
    <property type="molecule type" value="Genomic_DNA"/>
</dbReference>
<evidence type="ECO:0000313" key="2">
    <source>
        <dbReference type="EMBL" id="ABJ81542.1"/>
    </source>
</evidence>
<feature type="domain" description="PDZ" evidence="1">
    <location>
        <begin position="224"/>
        <end position="280"/>
    </location>
</feature>
<name>Q02BM4_SOLUE</name>
<gene>
    <name evidence="2" type="ordered locus">Acid_0534</name>
</gene>
<dbReference type="HOGENOM" id="CLU_771379_0_0_0"/>